<evidence type="ECO:0008006" key="12">
    <source>
        <dbReference type="Google" id="ProtNLM"/>
    </source>
</evidence>
<evidence type="ECO:0000256" key="2">
    <source>
        <dbReference type="ARBA" id="ARBA00008963"/>
    </source>
</evidence>
<comment type="similarity">
    <text evidence="2">Belongs to the C-terminally encoded plant signaling peptide (CEP) family.</text>
</comment>
<keyword evidence="11" id="KW-1185">Reference proteome</keyword>
<evidence type="ECO:0000256" key="8">
    <source>
        <dbReference type="SAM" id="MobiDB-lite"/>
    </source>
</evidence>
<evidence type="ECO:0000256" key="6">
    <source>
        <dbReference type="ARBA" id="ARBA00022729"/>
    </source>
</evidence>
<evidence type="ECO:0000313" key="11">
    <source>
        <dbReference type="Proteomes" id="UP000027138"/>
    </source>
</evidence>
<evidence type="ECO:0000256" key="7">
    <source>
        <dbReference type="ARBA" id="ARBA00023278"/>
    </source>
</evidence>
<comment type="subcellular location">
    <subcellularLocation>
        <location evidence="1">Secreted</location>
        <location evidence="1">Extracellular space</location>
        <location evidence="1">Apoplast</location>
    </subcellularLocation>
</comment>
<keyword evidence="3" id="KW-0052">Apoplast</keyword>
<dbReference type="STRING" id="180498.A0A067K723"/>
<dbReference type="GO" id="GO:0005179">
    <property type="term" value="F:hormone activity"/>
    <property type="evidence" value="ECO:0007669"/>
    <property type="project" value="UniProtKB-KW"/>
</dbReference>
<feature type="transmembrane region" description="Helical" evidence="9">
    <location>
        <begin position="6"/>
        <end position="24"/>
    </location>
</feature>
<evidence type="ECO:0000256" key="9">
    <source>
        <dbReference type="SAM" id="Phobius"/>
    </source>
</evidence>
<dbReference type="AlphaFoldDB" id="A0A067K723"/>
<dbReference type="InterPro" id="IPR033250">
    <property type="entry name" value="CEP"/>
</dbReference>
<dbReference type="PANTHER" id="PTHR33348">
    <property type="entry name" value="PRECURSOR OF CEP5"/>
    <property type="match status" value="1"/>
</dbReference>
<dbReference type="GO" id="GO:0006995">
    <property type="term" value="P:cellular response to nitrogen starvation"/>
    <property type="evidence" value="ECO:0007669"/>
    <property type="project" value="UniProtKB-ARBA"/>
</dbReference>
<dbReference type="GO" id="GO:1901371">
    <property type="term" value="P:regulation of leaf morphogenesis"/>
    <property type="evidence" value="ECO:0007669"/>
    <property type="project" value="TreeGrafter"/>
</dbReference>
<evidence type="ECO:0000313" key="10">
    <source>
        <dbReference type="EMBL" id="KDP31907.1"/>
    </source>
</evidence>
<gene>
    <name evidence="10" type="ORF">JCGZ_12368</name>
</gene>
<dbReference type="GO" id="GO:0048046">
    <property type="term" value="C:apoplast"/>
    <property type="evidence" value="ECO:0007669"/>
    <property type="project" value="UniProtKB-SubCell"/>
</dbReference>
<keyword evidence="9" id="KW-1133">Transmembrane helix</keyword>
<evidence type="ECO:0000256" key="1">
    <source>
        <dbReference type="ARBA" id="ARBA00004271"/>
    </source>
</evidence>
<evidence type="ECO:0000256" key="5">
    <source>
        <dbReference type="ARBA" id="ARBA00022702"/>
    </source>
</evidence>
<dbReference type="EMBL" id="KK914593">
    <property type="protein sequence ID" value="KDP31907.1"/>
    <property type="molecule type" value="Genomic_DNA"/>
</dbReference>
<accession>A0A067K723</accession>
<keyword evidence="7" id="KW-0379">Hydroxylation</keyword>
<reference evidence="10 11" key="1">
    <citation type="journal article" date="2014" name="PLoS ONE">
        <title>Global Analysis of Gene Expression Profiles in Physic Nut (Jatropha curcas L.) Seedlings Exposed to Salt Stress.</title>
        <authorList>
            <person name="Zhang L."/>
            <person name="Zhang C."/>
            <person name="Wu P."/>
            <person name="Chen Y."/>
            <person name="Li M."/>
            <person name="Jiang H."/>
            <person name="Wu G."/>
        </authorList>
    </citation>
    <scope>NUCLEOTIDE SEQUENCE [LARGE SCALE GENOMIC DNA]</scope>
    <source>
        <strain evidence="11">cv. GZQX0401</strain>
        <tissue evidence="10">Young leaves</tissue>
    </source>
</reference>
<dbReference type="GO" id="GO:2000280">
    <property type="term" value="P:regulation of root development"/>
    <property type="evidence" value="ECO:0007669"/>
    <property type="project" value="TreeGrafter"/>
</dbReference>
<keyword evidence="6" id="KW-0732">Signal</keyword>
<keyword evidence="9" id="KW-0812">Transmembrane</keyword>
<keyword evidence="4" id="KW-0964">Secreted</keyword>
<name>A0A067K723_JATCU</name>
<evidence type="ECO:0000256" key="4">
    <source>
        <dbReference type="ARBA" id="ARBA00022525"/>
    </source>
</evidence>
<dbReference type="OrthoDB" id="1414493at2759"/>
<keyword evidence="9" id="KW-0472">Membrane</keyword>
<dbReference type="GO" id="GO:1902025">
    <property type="term" value="P:nitrate import"/>
    <property type="evidence" value="ECO:0007669"/>
    <property type="project" value="TreeGrafter"/>
</dbReference>
<feature type="region of interest" description="Disordered" evidence="8">
    <location>
        <begin position="42"/>
        <end position="97"/>
    </location>
</feature>
<dbReference type="GO" id="GO:0048364">
    <property type="term" value="P:root development"/>
    <property type="evidence" value="ECO:0007669"/>
    <property type="project" value="InterPro"/>
</dbReference>
<keyword evidence="5" id="KW-0372">Hormone</keyword>
<sequence>MAQTNILYACILIAIIFFHGLQSIDGRHLKLHNNVHGHGNISDMQVSTPKISPPAPSAAGGAVVGEAQSPPPASGHANDFRPTTPGHSPGVGHKLIN</sequence>
<organism evidence="10 11">
    <name type="scientific">Jatropha curcas</name>
    <name type="common">Barbados nut</name>
    <dbReference type="NCBI Taxonomy" id="180498"/>
    <lineage>
        <taxon>Eukaryota</taxon>
        <taxon>Viridiplantae</taxon>
        <taxon>Streptophyta</taxon>
        <taxon>Embryophyta</taxon>
        <taxon>Tracheophyta</taxon>
        <taxon>Spermatophyta</taxon>
        <taxon>Magnoliopsida</taxon>
        <taxon>eudicotyledons</taxon>
        <taxon>Gunneridae</taxon>
        <taxon>Pentapetalae</taxon>
        <taxon>rosids</taxon>
        <taxon>fabids</taxon>
        <taxon>Malpighiales</taxon>
        <taxon>Euphorbiaceae</taxon>
        <taxon>Crotonoideae</taxon>
        <taxon>Jatropheae</taxon>
        <taxon>Jatropha</taxon>
    </lineage>
</organism>
<evidence type="ECO:0000256" key="3">
    <source>
        <dbReference type="ARBA" id="ARBA00022523"/>
    </source>
</evidence>
<dbReference type="PANTHER" id="PTHR33348:SF3">
    <property type="entry name" value="PRECURSOR OF CEP1"/>
    <property type="match status" value="1"/>
</dbReference>
<proteinExistence type="inferred from homology"/>
<dbReference type="Proteomes" id="UP000027138">
    <property type="component" value="Unassembled WGS sequence"/>
</dbReference>
<protein>
    <recommendedName>
        <fullName evidence="12">Encoded peptide</fullName>
    </recommendedName>
</protein>